<protein>
    <submittedName>
        <fullName evidence="1">Uncharacterized protein</fullName>
    </submittedName>
</protein>
<gene>
    <name evidence="1" type="ORF">L2E82_11606</name>
</gene>
<name>A0ACB9GEH5_CICIN</name>
<keyword evidence="2" id="KW-1185">Reference proteome</keyword>
<comment type="caution">
    <text evidence="1">The sequence shown here is derived from an EMBL/GenBank/DDBJ whole genome shotgun (WGS) entry which is preliminary data.</text>
</comment>
<reference evidence="1 2" key="2">
    <citation type="journal article" date="2022" name="Mol. Ecol. Resour.">
        <title>The genomes of chicory, endive, great burdock and yacon provide insights into Asteraceae paleo-polyploidization history and plant inulin production.</title>
        <authorList>
            <person name="Fan W."/>
            <person name="Wang S."/>
            <person name="Wang H."/>
            <person name="Wang A."/>
            <person name="Jiang F."/>
            <person name="Liu H."/>
            <person name="Zhao H."/>
            <person name="Xu D."/>
            <person name="Zhang Y."/>
        </authorList>
    </citation>
    <scope>NUCLEOTIDE SEQUENCE [LARGE SCALE GENOMIC DNA]</scope>
    <source>
        <strain evidence="2">cv. Punajuju</strain>
        <tissue evidence="1">Leaves</tissue>
    </source>
</reference>
<accession>A0ACB9GEH5</accession>
<sequence>MAGIVIGVIGRVLGLLLLLLLLRCLVLFLWRGRHKGYKREVFVDVAEEIPWAQTGVEYVVESTGVFTDKDKAAAHLKGGIRRKDERSSIFDAKAGIPLNNNFVKLVSWYDNEWGYSFGNSKVILLQISNMDTSWMSKPRSSTLFLKGLGKFLDFECKNNANAGKDIKCPCVNCVNNVWLTRATVAEHIVCNGIMKGYDALIATSKVPKEVAQVGIWGTKSKGSPDNHWSFRLENNHKLKKITIDHGVLIYSLMFTYEDGKGCLHDSEKAGGWNGGDHVCKVTFDSGEEIIGITGTVDVSTGDYPGYTIIASLSFITNKRTHGPFGQTTGTPFAVPWNKGSFAGFYGRAGYYIDGIGIFLKASQETARVGLWGTESSAGPQYRWSFCLKKNHKLTKITIDHGDMISSLMFTSEDCTGSMQVSNKAGGYNDGSTISEVNLAWEEEIIEISGTYSVSFGTYGGKTISSLSFVTNKRSHGPFGCETGTRFLVPWSKGSFAGFYGIASYYVEGIGVYLRATT</sequence>
<dbReference type="EMBL" id="CM042010">
    <property type="protein sequence ID" value="KAI3781588.1"/>
    <property type="molecule type" value="Genomic_DNA"/>
</dbReference>
<organism evidence="1 2">
    <name type="scientific">Cichorium intybus</name>
    <name type="common">Chicory</name>
    <dbReference type="NCBI Taxonomy" id="13427"/>
    <lineage>
        <taxon>Eukaryota</taxon>
        <taxon>Viridiplantae</taxon>
        <taxon>Streptophyta</taxon>
        <taxon>Embryophyta</taxon>
        <taxon>Tracheophyta</taxon>
        <taxon>Spermatophyta</taxon>
        <taxon>Magnoliopsida</taxon>
        <taxon>eudicotyledons</taxon>
        <taxon>Gunneridae</taxon>
        <taxon>Pentapetalae</taxon>
        <taxon>asterids</taxon>
        <taxon>campanulids</taxon>
        <taxon>Asterales</taxon>
        <taxon>Asteraceae</taxon>
        <taxon>Cichorioideae</taxon>
        <taxon>Cichorieae</taxon>
        <taxon>Cichoriinae</taxon>
        <taxon>Cichorium</taxon>
    </lineage>
</organism>
<dbReference type="Proteomes" id="UP001055811">
    <property type="component" value="Linkage Group LG02"/>
</dbReference>
<evidence type="ECO:0000313" key="1">
    <source>
        <dbReference type="EMBL" id="KAI3781588.1"/>
    </source>
</evidence>
<proteinExistence type="predicted"/>
<evidence type="ECO:0000313" key="2">
    <source>
        <dbReference type="Proteomes" id="UP001055811"/>
    </source>
</evidence>
<reference evidence="2" key="1">
    <citation type="journal article" date="2022" name="Mol. Ecol. Resour.">
        <title>The genomes of chicory, endive, great burdock and yacon provide insights into Asteraceae palaeo-polyploidization history and plant inulin production.</title>
        <authorList>
            <person name="Fan W."/>
            <person name="Wang S."/>
            <person name="Wang H."/>
            <person name="Wang A."/>
            <person name="Jiang F."/>
            <person name="Liu H."/>
            <person name="Zhao H."/>
            <person name="Xu D."/>
            <person name="Zhang Y."/>
        </authorList>
    </citation>
    <scope>NUCLEOTIDE SEQUENCE [LARGE SCALE GENOMIC DNA]</scope>
    <source>
        <strain evidence="2">cv. Punajuju</strain>
    </source>
</reference>